<accession>A0A165FAM5</accession>
<feature type="compositionally biased region" description="Acidic residues" evidence="1">
    <location>
        <begin position="370"/>
        <end position="387"/>
    </location>
</feature>
<evidence type="ECO:0000313" key="3">
    <source>
        <dbReference type="Proteomes" id="UP000077266"/>
    </source>
</evidence>
<sequence>MPFPFIPTSNGIYDWLAGGRQQSTADAQAVAAGVEEPDYTHEPAAPAVYQAGAPYDASASLTPIPDPTSAVPIPAPQGLSPAPGPAPPTASRVHASKKALVPSSNRHQPYAASAAAHGHMRSTPRAGVDINSSAARRKHHRQARRDFTESTALGTIEKADLTTDDVEARQVRSHRRNERAPMDYAVHERDYAVHESSAQPSTSSAHGDTHTAVFSTPVPAQPEPVVDDEQLYDEPMDLSEDEFESASEQDGAEVEDAVVVEDIGGAVPASDEAAASAYTGASVDDETPAEPSMSSTPADTRPMTREPVREEVDLYERLRAAMASGRLVDKQQFITLWERLNVHREQLRRRREELIADIRATRDVMEAVVDEETPDSDPMDLLEDEPESASAQDCDQGAEVEFDEDDEPFEDPGLARAEVDAGKDKGKGKDIDIDVHVHASASLHHDGVDASDEEAVVHRSVATSRAESADHEYDNLTEAHDDSTFASTSGSHDGAASTETDDDGGLHFGDDEFDASSADAPSPTSSDSSESTVRDTTPRPEERPTPMTEAQRAHAELLRLLAWVDEYDECTLRNRPPGTVISVICGSRAIETLKVERIVNENGEEDENGLVITVVDFLKRVRVFTQCDTGTLGLLYMAPSIYECKNVVLGDTLGHDQYYVFNGLQLPLATELEIKMTGTEDAQVWDLADKVVLDMPWLEKVRLSAAQRVTLPAEKILSFVHRNLTYECDCDPGCDCERNREVPVVRENVFIPGLKE</sequence>
<evidence type="ECO:0000313" key="2">
    <source>
        <dbReference type="EMBL" id="KZV88685.1"/>
    </source>
</evidence>
<keyword evidence="3" id="KW-1185">Reference proteome</keyword>
<organism evidence="2 3">
    <name type="scientific">Exidia glandulosa HHB12029</name>
    <dbReference type="NCBI Taxonomy" id="1314781"/>
    <lineage>
        <taxon>Eukaryota</taxon>
        <taxon>Fungi</taxon>
        <taxon>Dikarya</taxon>
        <taxon>Basidiomycota</taxon>
        <taxon>Agaricomycotina</taxon>
        <taxon>Agaricomycetes</taxon>
        <taxon>Auriculariales</taxon>
        <taxon>Exidiaceae</taxon>
        <taxon>Exidia</taxon>
    </lineage>
</organism>
<protein>
    <submittedName>
        <fullName evidence="2">Uncharacterized protein</fullName>
    </submittedName>
</protein>
<reference evidence="2 3" key="1">
    <citation type="journal article" date="2016" name="Mol. Biol. Evol.">
        <title>Comparative Genomics of Early-Diverging Mushroom-Forming Fungi Provides Insights into the Origins of Lignocellulose Decay Capabilities.</title>
        <authorList>
            <person name="Nagy L.G."/>
            <person name="Riley R."/>
            <person name="Tritt A."/>
            <person name="Adam C."/>
            <person name="Daum C."/>
            <person name="Floudas D."/>
            <person name="Sun H."/>
            <person name="Yadav J.S."/>
            <person name="Pangilinan J."/>
            <person name="Larsson K.H."/>
            <person name="Matsuura K."/>
            <person name="Barry K."/>
            <person name="Labutti K."/>
            <person name="Kuo R."/>
            <person name="Ohm R.A."/>
            <person name="Bhattacharya S.S."/>
            <person name="Shirouzu T."/>
            <person name="Yoshinaga Y."/>
            <person name="Martin F.M."/>
            <person name="Grigoriev I.V."/>
            <person name="Hibbett D.S."/>
        </authorList>
    </citation>
    <scope>NUCLEOTIDE SEQUENCE [LARGE SCALE GENOMIC DNA]</scope>
    <source>
        <strain evidence="2 3">HHB12029</strain>
    </source>
</reference>
<feature type="region of interest" description="Disordered" evidence="1">
    <location>
        <begin position="444"/>
        <end position="551"/>
    </location>
</feature>
<dbReference type="Proteomes" id="UP000077266">
    <property type="component" value="Unassembled WGS sequence"/>
</dbReference>
<feature type="compositionally biased region" description="Low complexity" evidence="1">
    <location>
        <begin position="270"/>
        <end position="282"/>
    </location>
</feature>
<feature type="compositionally biased region" description="Basic and acidic residues" evidence="1">
    <location>
        <begin position="158"/>
        <end position="170"/>
    </location>
</feature>
<feature type="region of interest" description="Disordered" evidence="1">
    <location>
        <begin position="270"/>
        <end position="305"/>
    </location>
</feature>
<feature type="compositionally biased region" description="Acidic residues" evidence="1">
    <location>
        <begin position="396"/>
        <end position="410"/>
    </location>
</feature>
<feature type="region of interest" description="Disordered" evidence="1">
    <location>
        <begin position="370"/>
        <end position="427"/>
    </location>
</feature>
<gene>
    <name evidence="2" type="ORF">EXIGLDRAFT_751565</name>
</gene>
<feature type="compositionally biased region" description="Low complexity" evidence="1">
    <location>
        <begin position="515"/>
        <end position="531"/>
    </location>
</feature>
<feature type="compositionally biased region" description="Basic and acidic residues" evidence="1">
    <location>
        <begin position="532"/>
        <end position="544"/>
    </location>
</feature>
<feature type="compositionally biased region" description="Polar residues" evidence="1">
    <location>
        <begin position="196"/>
        <end position="206"/>
    </location>
</feature>
<dbReference type="InParanoid" id="A0A165FAM5"/>
<feature type="region of interest" description="Disordered" evidence="1">
    <location>
        <begin position="59"/>
        <end position="126"/>
    </location>
</feature>
<dbReference type="AlphaFoldDB" id="A0A165FAM5"/>
<name>A0A165FAM5_EXIGL</name>
<feature type="compositionally biased region" description="Basic and acidic residues" evidence="1">
    <location>
        <begin position="417"/>
        <end position="427"/>
    </location>
</feature>
<feature type="region of interest" description="Disordered" evidence="1">
    <location>
        <begin position="158"/>
        <end position="224"/>
    </location>
</feature>
<evidence type="ECO:0000256" key="1">
    <source>
        <dbReference type="SAM" id="MobiDB-lite"/>
    </source>
</evidence>
<dbReference type="EMBL" id="KV426093">
    <property type="protein sequence ID" value="KZV88685.1"/>
    <property type="molecule type" value="Genomic_DNA"/>
</dbReference>
<proteinExistence type="predicted"/>
<feature type="compositionally biased region" description="Basic and acidic residues" evidence="1">
    <location>
        <begin position="467"/>
        <end position="483"/>
    </location>
</feature>
<feature type="compositionally biased region" description="Basic and acidic residues" evidence="1">
    <location>
        <begin position="178"/>
        <end position="193"/>
    </location>
</feature>